<sequence>MSMLINKMQLNHNKEIENLKKEFQENISNLNSNIAAFIPDNKEDKINDEEIDEFMKNYVLHNPNPTEEEKLRIAARILCVSIDKIDKWLENHQKEQKIKENDCNSSLEIINDFDVLDDEHEEEENGNEEIDETEKKEEE</sequence>
<feature type="region of interest" description="Disordered" evidence="1">
    <location>
        <begin position="113"/>
        <end position="139"/>
    </location>
</feature>
<dbReference type="Proteomes" id="UP000095281">
    <property type="component" value="Unplaced"/>
</dbReference>
<keyword evidence="2" id="KW-1185">Reference proteome</keyword>
<reference evidence="3" key="1">
    <citation type="submission" date="2016-11" db="UniProtKB">
        <authorList>
            <consortium name="WormBaseParasite"/>
        </authorList>
    </citation>
    <scope>IDENTIFICATION</scope>
</reference>
<feature type="compositionally biased region" description="Acidic residues" evidence="1">
    <location>
        <begin position="114"/>
        <end position="132"/>
    </location>
</feature>
<evidence type="ECO:0000313" key="2">
    <source>
        <dbReference type="Proteomes" id="UP000095281"/>
    </source>
</evidence>
<dbReference type="AlphaFoldDB" id="A0A1I8BBM2"/>
<proteinExistence type="predicted"/>
<organism evidence="2 3">
    <name type="scientific">Meloidogyne hapla</name>
    <name type="common">Root-knot nematode worm</name>
    <dbReference type="NCBI Taxonomy" id="6305"/>
    <lineage>
        <taxon>Eukaryota</taxon>
        <taxon>Metazoa</taxon>
        <taxon>Ecdysozoa</taxon>
        <taxon>Nematoda</taxon>
        <taxon>Chromadorea</taxon>
        <taxon>Rhabditida</taxon>
        <taxon>Tylenchina</taxon>
        <taxon>Tylenchomorpha</taxon>
        <taxon>Tylenchoidea</taxon>
        <taxon>Meloidogynidae</taxon>
        <taxon>Meloidogyninae</taxon>
        <taxon>Meloidogyne</taxon>
    </lineage>
</organism>
<protein>
    <submittedName>
        <fullName evidence="3">Homeobox domain-containing protein</fullName>
    </submittedName>
</protein>
<name>A0A1I8BBM2_MELHA</name>
<evidence type="ECO:0000256" key="1">
    <source>
        <dbReference type="SAM" id="MobiDB-lite"/>
    </source>
</evidence>
<accession>A0A1I8BBM2</accession>
<dbReference type="WBParaSite" id="MhA1_Contig1855.frz3.gene1">
    <property type="protein sequence ID" value="MhA1_Contig1855.frz3.gene1"/>
    <property type="gene ID" value="MhA1_Contig1855.frz3.gene1"/>
</dbReference>
<evidence type="ECO:0000313" key="3">
    <source>
        <dbReference type="WBParaSite" id="MhA1_Contig1855.frz3.gene1"/>
    </source>
</evidence>